<reference evidence="1 2" key="1">
    <citation type="submission" date="2020-09" db="EMBL/GenBank/DDBJ databases">
        <title>De no assembly of potato wild relative species, Solanum commersonii.</title>
        <authorList>
            <person name="Cho K."/>
        </authorList>
    </citation>
    <scope>NUCLEOTIDE SEQUENCE [LARGE SCALE GENOMIC DNA]</scope>
    <source>
        <strain evidence="1">LZ3.2</strain>
        <tissue evidence="1">Leaf</tissue>
    </source>
</reference>
<gene>
    <name evidence="1" type="ORF">H5410_003368</name>
</gene>
<keyword evidence="2" id="KW-1185">Reference proteome</keyword>
<dbReference type="AlphaFoldDB" id="A0A9J6B4V4"/>
<protein>
    <submittedName>
        <fullName evidence="1">Uncharacterized protein</fullName>
    </submittedName>
</protein>
<dbReference type="EMBL" id="JACXVP010000001">
    <property type="protein sequence ID" value="KAG5631651.1"/>
    <property type="molecule type" value="Genomic_DNA"/>
</dbReference>
<feature type="non-terminal residue" evidence="1">
    <location>
        <position position="69"/>
    </location>
</feature>
<organism evidence="1 2">
    <name type="scientific">Solanum commersonii</name>
    <name type="common">Commerson's wild potato</name>
    <name type="synonym">Commerson's nightshade</name>
    <dbReference type="NCBI Taxonomy" id="4109"/>
    <lineage>
        <taxon>Eukaryota</taxon>
        <taxon>Viridiplantae</taxon>
        <taxon>Streptophyta</taxon>
        <taxon>Embryophyta</taxon>
        <taxon>Tracheophyta</taxon>
        <taxon>Spermatophyta</taxon>
        <taxon>Magnoliopsida</taxon>
        <taxon>eudicotyledons</taxon>
        <taxon>Gunneridae</taxon>
        <taxon>Pentapetalae</taxon>
        <taxon>asterids</taxon>
        <taxon>lamiids</taxon>
        <taxon>Solanales</taxon>
        <taxon>Solanaceae</taxon>
        <taxon>Solanoideae</taxon>
        <taxon>Solaneae</taxon>
        <taxon>Solanum</taxon>
    </lineage>
</organism>
<name>A0A9J6B4V4_SOLCO</name>
<proteinExistence type="predicted"/>
<accession>A0A9J6B4V4</accession>
<dbReference type="Proteomes" id="UP000824120">
    <property type="component" value="Chromosome 1"/>
</dbReference>
<evidence type="ECO:0000313" key="2">
    <source>
        <dbReference type="Proteomes" id="UP000824120"/>
    </source>
</evidence>
<evidence type="ECO:0000313" key="1">
    <source>
        <dbReference type="EMBL" id="KAG5631651.1"/>
    </source>
</evidence>
<comment type="caution">
    <text evidence="1">The sequence shown here is derived from an EMBL/GenBank/DDBJ whole genome shotgun (WGS) entry which is preliminary data.</text>
</comment>
<sequence length="69" mass="7926">MQRQAQQRYSNALTQGMIPYSHTMVQQLIASESQSTLTLIKMNTMHDFTYSSLKIKKVFSRLVMGLSVK</sequence>